<protein>
    <recommendedName>
        <fullName evidence="4">Secreted protein</fullName>
    </recommendedName>
</protein>
<evidence type="ECO:0008006" key="4">
    <source>
        <dbReference type="Google" id="ProtNLM"/>
    </source>
</evidence>
<dbReference type="AlphaFoldDB" id="A0AB36FL09"/>
<name>A0AB36FL09_ALTMA</name>
<organism evidence="2 3">
    <name type="scientific">Alteromonas macleodii</name>
    <name type="common">Pseudoalteromonas macleodii</name>
    <dbReference type="NCBI Taxonomy" id="28108"/>
    <lineage>
        <taxon>Bacteria</taxon>
        <taxon>Pseudomonadati</taxon>
        <taxon>Pseudomonadota</taxon>
        <taxon>Gammaproteobacteria</taxon>
        <taxon>Alteromonadales</taxon>
        <taxon>Alteromonadaceae</taxon>
        <taxon>Alteromonas/Salinimonas group</taxon>
        <taxon>Alteromonas</taxon>
    </lineage>
</organism>
<keyword evidence="1" id="KW-0732">Signal</keyword>
<feature type="signal peptide" evidence="1">
    <location>
        <begin position="1"/>
        <end position="20"/>
    </location>
</feature>
<accession>A0AB36FL09</accession>
<gene>
    <name evidence="2" type="ORF">BFV95_4540</name>
</gene>
<feature type="chain" id="PRO_5044316771" description="Secreted protein" evidence="1">
    <location>
        <begin position="21"/>
        <end position="127"/>
    </location>
</feature>
<dbReference type="RefSeq" id="WP_069945293.1">
    <property type="nucleotide sequence ID" value="NZ_MIPW01000063.1"/>
</dbReference>
<proteinExistence type="predicted"/>
<dbReference type="EMBL" id="MIPY01000058">
    <property type="protein sequence ID" value="OES24781.1"/>
    <property type="molecule type" value="Genomic_DNA"/>
</dbReference>
<sequence length="127" mass="13905">MKFSLCLILSWMLMCGQVFAEDISNDDKPPIQNVLQLTDDEATKVIGAVITLNMLCAQNNDPAHCEQAEAVHKLSQQALMGLNTEDSENNARHLQLLFVQSLIDGMLSVKKAAAAGIQSLPEDTQNH</sequence>
<evidence type="ECO:0000313" key="3">
    <source>
        <dbReference type="Proteomes" id="UP000095392"/>
    </source>
</evidence>
<evidence type="ECO:0000256" key="1">
    <source>
        <dbReference type="SAM" id="SignalP"/>
    </source>
</evidence>
<keyword evidence="3" id="KW-1185">Reference proteome</keyword>
<comment type="caution">
    <text evidence="2">The sequence shown here is derived from an EMBL/GenBank/DDBJ whole genome shotgun (WGS) entry which is preliminary data.</text>
</comment>
<reference evidence="2 3" key="1">
    <citation type="submission" date="2016-09" db="EMBL/GenBank/DDBJ databases">
        <title>Draft Genome Sequence of four Alteromonas macleodii strains isolated from copper coupons and grown long-term at elevated copper levels.</title>
        <authorList>
            <person name="Cusick K."/>
            <person name="Dale J."/>
            <person name="Little B."/>
            <person name="Biffinger J."/>
        </authorList>
    </citation>
    <scope>NUCLEOTIDE SEQUENCE [LARGE SCALE GENOMIC DNA]</scope>
    <source>
        <strain evidence="2 3">KCP01</strain>
    </source>
</reference>
<evidence type="ECO:0000313" key="2">
    <source>
        <dbReference type="EMBL" id="OES24781.1"/>
    </source>
</evidence>
<dbReference type="Proteomes" id="UP000095392">
    <property type="component" value="Unassembled WGS sequence"/>
</dbReference>